<proteinExistence type="predicted"/>
<keyword evidence="2" id="KW-1185">Reference proteome</keyword>
<dbReference type="AlphaFoldDB" id="A0AAN6Z0V2"/>
<organism evidence="1 2">
    <name type="scientific">Parathielavia appendiculata</name>
    <dbReference type="NCBI Taxonomy" id="2587402"/>
    <lineage>
        <taxon>Eukaryota</taxon>
        <taxon>Fungi</taxon>
        <taxon>Dikarya</taxon>
        <taxon>Ascomycota</taxon>
        <taxon>Pezizomycotina</taxon>
        <taxon>Sordariomycetes</taxon>
        <taxon>Sordariomycetidae</taxon>
        <taxon>Sordariales</taxon>
        <taxon>Chaetomiaceae</taxon>
        <taxon>Parathielavia</taxon>
    </lineage>
</organism>
<dbReference type="GeneID" id="87832479"/>
<sequence length="112" mass="12007">MATANWLGIHNRPLAEALGPGNVPFIKDTVEFCASDCHTPADISFLPTRLLDVGADSSSHPRLIKTAESITAPIQYATLIYCWGDKVDAAAQTKTELSNPPGRLRAIPTSSM</sequence>
<dbReference type="RefSeq" id="XP_062644529.1">
    <property type="nucleotide sequence ID" value="XM_062795711.1"/>
</dbReference>
<accession>A0AAN6Z0V2</accession>
<name>A0AAN6Z0V2_9PEZI</name>
<reference evidence="1" key="2">
    <citation type="submission" date="2023-05" db="EMBL/GenBank/DDBJ databases">
        <authorList>
            <consortium name="Lawrence Berkeley National Laboratory"/>
            <person name="Steindorff A."/>
            <person name="Hensen N."/>
            <person name="Bonometti L."/>
            <person name="Westerberg I."/>
            <person name="Brannstrom I.O."/>
            <person name="Guillou S."/>
            <person name="Cros-Aarteil S."/>
            <person name="Calhoun S."/>
            <person name="Haridas S."/>
            <person name="Kuo A."/>
            <person name="Mondo S."/>
            <person name="Pangilinan J."/>
            <person name="Riley R."/>
            <person name="Labutti K."/>
            <person name="Andreopoulos B."/>
            <person name="Lipzen A."/>
            <person name="Chen C."/>
            <person name="Yanf M."/>
            <person name="Daum C."/>
            <person name="Ng V."/>
            <person name="Clum A."/>
            <person name="Ohm R."/>
            <person name="Martin F."/>
            <person name="Silar P."/>
            <person name="Natvig D."/>
            <person name="Lalanne C."/>
            <person name="Gautier V."/>
            <person name="Ament-Velasquez S.L."/>
            <person name="Kruys A."/>
            <person name="Hutchinson M.I."/>
            <person name="Powell A.J."/>
            <person name="Barry K."/>
            <person name="Miller A.N."/>
            <person name="Grigoriev I.V."/>
            <person name="Debuchy R."/>
            <person name="Gladieux P."/>
            <person name="Thoren M.H."/>
            <person name="Johannesson H."/>
        </authorList>
    </citation>
    <scope>NUCLEOTIDE SEQUENCE</scope>
    <source>
        <strain evidence="1">CBS 731.68</strain>
    </source>
</reference>
<evidence type="ECO:0000313" key="1">
    <source>
        <dbReference type="EMBL" id="KAK4120758.1"/>
    </source>
</evidence>
<protein>
    <recommendedName>
        <fullName evidence="3">Heterokaryon incompatibility domain-containing protein</fullName>
    </recommendedName>
</protein>
<comment type="caution">
    <text evidence="1">The sequence shown here is derived from an EMBL/GenBank/DDBJ whole genome shotgun (WGS) entry which is preliminary data.</text>
</comment>
<evidence type="ECO:0008006" key="3">
    <source>
        <dbReference type="Google" id="ProtNLM"/>
    </source>
</evidence>
<reference evidence="1" key="1">
    <citation type="journal article" date="2023" name="Mol. Phylogenet. Evol.">
        <title>Genome-scale phylogeny and comparative genomics of the fungal order Sordariales.</title>
        <authorList>
            <person name="Hensen N."/>
            <person name="Bonometti L."/>
            <person name="Westerberg I."/>
            <person name="Brannstrom I.O."/>
            <person name="Guillou S."/>
            <person name="Cros-Aarteil S."/>
            <person name="Calhoun S."/>
            <person name="Haridas S."/>
            <person name="Kuo A."/>
            <person name="Mondo S."/>
            <person name="Pangilinan J."/>
            <person name="Riley R."/>
            <person name="LaButti K."/>
            <person name="Andreopoulos B."/>
            <person name="Lipzen A."/>
            <person name="Chen C."/>
            <person name="Yan M."/>
            <person name="Daum C."/>
            <person name="Ng V."/>
            <person name="Clum A."/>
            <person name="Steindorff A."/>
            <person name="Ohm R.A."/>
            <person name="Martin F."/>
            <person name="Silar P."/>
            <person name="Natvig D.O."/>
            <person name="Lalanne C."/>
            <person name="Gautier V."/>
            <person name="Ament-Velasquez S.L."/>
            <person name="Kruys A."/>
            <person name="Hutchinson M.I."/>
            <person name="Powell A.J."/>
            <person name="Barry K."/>
            <person name="Miller A.N."/>
            <person name="Grigoriev I.V."/>
            <person name="Debuchy R."/>
            <person name="Gladieux P."/>
            <person name="Hiltunen Thoren M."/>
            <person name="Johannesson H."/>
        </authorList>
    </citation>
    <scope>NUCLEOTIDE SEQUENCE</scope>
    <source>
        <strain evidence="1">CBS 731.68</strain>
    </source>
</reference>
<evidence type="ECO:0000313" key="2">
    <source>
        <dbReference type="Proteomes" id="UP001302602"/>
    </source>
</evidence>
<dbReference type="Proteomes" id="UP001302602">
    <property type="component" value="Unassembled WGS sequence"/>
</dbReference>
<dbReference type="EMBL" id="MU853236">
    <property type="protein sequence ID" value="KAK4120758.1"/>
    <property type="molecule type" value="Genomic_DNA"/>
</dbReference>
<gene>
    <name evidence="1" type="ORF">N657DRAFT_673885</name>
</gene>